<evidence type="ECO:0000256" key="10">
    <source>
        <dbReference type="SAM" id="MobiDB-lite"/>
    </source>
</evidence>
<evidence type="ECO:0000256" key="7">
    <source>
        <dbReference type="ARBA" id="ARBA00039935"/>
    </source>
</evidence>
<proteinExistence type="inferred from homology"/>
<dbReference type="GO" id="GO:0003735">
    <property type="term" value="F:structural constituent of ribosome"/>
    <property type="evidence" value="ECO:0007669"/>
    <property type="project" value="InterPro"/>
</dbReference>
<name>A0A6I9W5I8_9HYME</name>
<evidence type="ECO:0000313" key="12">
    <source>
        <dbReference type="RefSeq" id="XP_011633787.1"/>
    </source>
</evidence>
<dbReference type="RefSeq" id="XP_011633787.1">
    <property type="nucleotide sequence ID" value="XM_011635485.2"/>
</dbReference>
<evidence type="ECO:0000256" key="2">
    <source>
        <dbReference type="ARBA" id="ARBA00008560"/>
    </source>
</evidence>
<evidence type="ECO:0000256" key="1">
    <source>
        <dbReference type="ARBA" id="ARBA00004173"/>
    </source>
</evidence>
<dbReference type="GO" id="GO:0006412">
    <property type="term" value="P:translation"/>
    <property type="evidence" value="ECO:0007669"/>
    <property type="project" value="InterPro"/>
</dbReference>
<dbReference type="PANTHER" id="PTHR21026:SF2">
    <property type="entry name" value="LARGE RIBOSOMAL SUBUNIT PROTEIN BL32M"/>
    <property type="match status" value="1"/>
</dbReference>
<keyword evidence="11" id="KW-1185">Reference proteome</keyword>
<evidence type="ECO:0000256" key="6">
    <source>
        <dbReference type="ARBA" id="ARBA00023274"/>
    </source>
</evidence>
<dbReference type="Pfam" id="PF01783">
    <property type="entry name" value="Ribosomal_L32p"/>
    <property type="match status" value="1"/>
</dbReference>
<dbReference type="InterPro" id="IPR011332">
    <property type="entry name" value="Ribosomal_zn-bd"/>
</dbReference>
<evidence type="ECO:0000256" key="4">
    <source>
        <dbReference type="ARBA" id="ARBA00022980"/>
    </source>
</evidence>
<dbReference type="GeneID" id="105424982"/>
<feature type="region of interest" description="Disordered" evidence="10">
    <location>
        <begin position="179"/>
        <end position="198"/>
    </location>
</feature>
<protein>
    <recommendedName>
        <fullName evidence="7">Large ribosomal subunit protein bL32m</fullName>
    </recommendedName>
    <alternativeName>
        <fullName evidence="8">39S ribosomal protein L32, mitochondrial</fullName>
    </alternativeName>
</protein>
<comment type="subcellular location">
    <subcellularLocation>
        <location evidence="1">Mitochondrion</location>
    </subcellularLocation>
</comment>
<organism evidence="11 12">
    <name type="scientific">Pogonomyrmex barbatus</name>
    <name type="common">red harvester ant</name>
    <dbReference type="NCBI Taxonomy" id="144034"/>
    <lineage>
        <taxon>Eukaryota</taxon>
        <taxon>Metazoa</taxon>
        <taxon>Ecdysozoa</taxon>
        <taxon>Arthropoda</taxon>
        <taxon>Hexapoda</taxon>
        <taxon>Insecta</taxon>
        <taxon>Pterygota</taxon>
        <taxon>Neoptera</taxon>
        <taxon>Endopterygota</taxon>
        <taxon>Hymenoptera</taxon>
        <taxon>Apocrita</taxon>
        <taxon>Aculeata</taxon>
        <taxon>Formicoidea</taxon>
        <taxon>Formicidae</taxon>
        <taxon>Myrmicinae</taxon>
        <taxon>Pogonomyrmex</taxon>
    </lineage>
</organism>
<evidence type="ECO:0000256" key="3">
    <source>
        <dbReference type="ARBA" id="ARBA00022946"/>
    </source>
</evidence>
<evidence type="ECO:0000313" key="11">
    <source>
        <dbReference type="Proteomes" id="UP000504615"/>
    </source>
</evidence>
<dbReference type="SUPFAM" id="SSF57829">
    <property type="entry name" value="Zn-binding ribosomal proteins"/>
    <property type="match status" value="1"/>
</dbReference>
<gene>
    <name evidence="12" type="primary">LOC105424982</name>
</gene>
<reference evidence="12" key="1">
    <citation type="submission" date="2025-08" db="UniProtKB">
        <authorList>
            <consortium name="RefSeq"/>
        </authorList>
    </citation>
    <scope>IDENTIFICATION</scope>
</reference>
<accession>A0A6I9W5I8</accession>
<evidence type="ECO:0000256" key="8">
    <source>
        <dbReference type="ARBA" id="ARBA00042577"/>
    </source>
</evidence>
<dbReference type="GO" id="GO:0005762">
    <property type="term" value="C:mitochondrial large ribosomal subunit"/>
    <property type="evidence" value="ECO:0007669"/>
    <property type="project" value="TreeGrafter"/>
</dbReference>
<dbReference type="InterPro" id="IPR002677">
    <property type="entry name" value="Ribosomal_bL32"/>
</dbReference>
<evidence type="ECO:0000256" key="5">
    <source>
        <dbReference type="ARBA" id="ARBA00023128"/>
    </source>
</evidence>
<dbReference type="KEGG" id="pbar:105424982"/>
<dbReference type="PANTHER" id="PTHR21026">
    <property type="entry name" value="39S RIBOSOMAL PROTEIN L32, MITOCHONDRIAL"/>
    <property type="match status" value="1"/>
</dbReference>
<comment type="similarity">
    <text evidence="2">Belongs to the bacterial ribosomal protein bL32 family.</text>
</comment>
<comment type="function">
    <text evidence="9">Component of the mitochondrial large ribosomal subunit (mt-LSU). The mitochondrial ribosome (mitoribosome) is a large ribonucleoprotein complex responsible for the synthesis of proteins inside mitochondria.</text>
</comment>
<sequence length="198" mass="23117">MMNRLSLILQKFEQAIQIIFGRGFPPEPLCAIECNGFLNESKPANRFGNYSLKEIFENGILWAVPKQRRSYERRLKRRYGIMEYVWKPPIAKTNILICPNCGHNYEANCLCGHCYERVKLETKKIQAAIQEELGLSPVEENVIILYDGEKDSKSDEFWKNQRVIEMPKKRPSWFHQNLLQPTTQKPSDEKTIKPTNLA</sequence>
<dbReference type="AlphaFoldDB" id="A0A6I9W5I8"/>
<keyword evidence="5" id="KW-0496">Mitochondrion</keyword>
<keyword evidence="3" id="KW-0809">Transit peptide</keyword>
<evidence type="ECO:0000256" key="9">
    <source>
        <dbReference type="ARBA" id="ARBA00045766"/>
    </source>
</evidence>
<keyword evidence="6" id="KW-0687">Ribonucleoprotein</keyword>
<keyword evidence="4 12" id="KW-0689">Ribosomal protein</keyword>
<dbReference type="OrthoDB" id="2014905at2759"/>
<dbReference type="InterPro" id="IPR051991">
    <property type="entry name" value="Mitoribosomal_protein_bL32"/>
</dbReference>
<dbReference type="CTD" id="64983"/>
<dbReference type="Proteomes" id="UP000504615">
    <property type="component" value="Unplaced"/>
</dbReference>